<protein>
    <submittedName>
        <fullName evidence="2">Uncharacterized protein</fullName>
    </submittedName>
</protein>
<evidence type="ECO:0000256" key="1">
    <source>
        <dbReference type="SAM" id="Phobius"/>
    </source>
</evidence>
<feature type="transmembrane region" description="Helical" evidence="1">
    <location>
        <begin position="71"/>
        <end position="87"/>
    </location>
</feature>
<gene>
    <name evidence="2" type="ORF">L207DRAFT_84308</name>
</gene>
<evidence type="ECO:0000313" key="2">
    <source>
        <dbReference type="EMBL" id="PMD36551.1"/>
    </source>
</evidence>
<keyword evidence="1" id="KW-0812">Transmembrane</keyword>
<organism evidence="2 3">
    <name type="scientific">Hyaloscypha variabilis (strain UAMH 11265 / GT02V1 / F)</name>
    <name type="common">Meliniomyces variabilis</name>
    <dbReference type="NCBI Taxonomy" id="1149755"/>
    <lineage>
        <taxon>Eukaryota</taxon>
        <taxon>Fungi</taxon>
        <taxon>Dikarya</taxon>
        <taxon>Ascomycota</taxon>
        <taxon>Pezizomycotina</taxon>
        <taxon>Leotiomycetes</taxon>
        <taxon>Helotiales</taxon>
        <taxon>Hyaloscyphaceae</taxon>
        <taxon>Hyaloscypha</taxon>
        <taxon>Hyaloscypha variabilis</taxon>
    </lineage>
</organism>
<keyword evidence="1" id="KW-0472">Membrane</keyword>
<reference evidence="2 3" key="1">
    <citation type="submission" date="2016-04" db="EMBL/GenBank/DDBJ databases">
        <title>A degradative enzymes factory behind the ericoid mycorrhizal symbiosis.</title>
        <authorList>
            <consortium name="DOE Joint Genome Institute"/>
            <person name="Martino E."/>
            <person name="Morin E."/>
            <person name="Grelet G."/>
            <person name="Kuo A."/>
            <person name="Kohler A."/>
            <person name="Daghino S."/>
            <person name="Barry K."/>
            <person name="Choi C."/>
            <person name="Cichocki N."/>
            <person name="Clum A."/>
            <person name="Copeland A."/>
            <person name="Hainaut M."/>
            <person name="Haridas S."/>
            <person name="Labutti K."/>
            <person name="Lindquist E."/>
            <person name="Lipzen A."/>
            <person name="Khouja H.-R."/>
            <person name="Murat C."/>
            <person name="Ohm R."/>
            <person name="Olson A."/>
            <person name="Spatafora J."/>
            <person name="Veneault-Fourrey C."/>
            <person name="Henrissat B."/>
            <person name="Grigoriev I."/>
            <person name="Martin F."/>
            <person name="Perotto S."/>
        </authorList>
    </citation>
    <scope>NUCLEOTIDE SEQUENCE [LARGE SCALE GENOMIC DNA]</scope>
    <source>
        <strain evidence="2 3">F</strain>
    </source>
</reference>
<evidence type="ECO:0000313" key="3">
    <source>
        <dbReference type="Proteomes" id="UP000235786"/>
    </source>
</evidence>
<accession>A0A2J6RDG1</accession>
<dbReference type="AlphaFoldDB" id="A0A2J6RDG1"/>
<sequence>MNRSGGKARVVNSRDIGGPVVIFSFIRREEAIELTCVLLRRFGWSSKQRRRRVNAERSGFSSTNWGLLETIVRHIAVFIIFACFWRLRSPDLMLSSQLVWIFWRRCSLASLVGYETVATPILFLSTHVFTETSCHTFTFWSGF</sequence>
<name>A0A2J6RDG1_HYAVF</name>
<proteinExistence type="predicted"/>
<dbReference type="EMBL" id="KZ613950">
    <property type="protein sequence ID" value="PMD36551.1"/>
    <property type="molecule type" value="Genomic_DNA"/>
</dbReference>
<keyword evidence="1" id="KW-1133">Transmembrane helix</keyword>
<keyword evidence="3" id="KW-1185">Reference proteome</keyword>
<dbReference type="Proteomes" id="UP000235786">
    <property type="component" value="Unassembled WGS sequence"/>
</dbReference>